<feature type="coiled-coil region" evidence="1">
    <location>
        <begin position="76"/>
        <end position="110"/>
    </location>
</feature>
<feature type="non-terminal residue" evidence="2">
    <location>
        <position position="149"/>
    </location>
</feature>
<dbReference type="AlphaFoldDB" id="A0A381QKZ9"/>
<reference evidence="2" key="1">
    <citation type="submission" date="2018-05" db="EMBL/GenBank/DDBJ databases">
        <authorList>
            <person name="Lanie J.A."/>
            <person name="Ng W.-L."/>
            <person name="Kazmierczak K.M."/>
            <person name="Andrzejewski T.M."/>
            <person name="Davidsen T.M."/>
            <person name="Wayne K.J."/>
            <person name="Tettelin H."/>
            <person name="Glass J.I."/>
            <person name="Rusch D."/>
            <person name="Podicherti R."/>
            <person name="Tsui H.-C.T."/>
            <person name="Winkler M.E."/>
        </authorList>
    </citation>
    <scope>NUCLEOTIDE SEQUENCE</scope>
</reference>
<organism evidence="2">
    <name type="scientific">marine metagenome</name>
    <dbReference type="NCBI Taxonomy" id="408172"/>
    <lineage>
        <taxon>unclassified sequences</taxon>
        <taxon>metagenomes</taxon>
        <taxon>ecological metagenomes</taxon>
    </lineage>
</organism>
<keyword evidence="1" id="KW-0175">Coiled coil</keyword>
<dbReference type="EMBL" id="UINC01001411">
    <property type="protein sequence ID" value="SUZ80036.1"/>
    <property type="molecule type" value="Genomic_DNA"/>
</dbReference>
<accession>A0A381QKZ9</accession>
<protein>
    <submittedName>
        <fullName evidence="2">Uncharacterized protein</fullName>
    </submittedName>
</protein>
<name>A0A381QKZ9_9ZZZZ</name>
<proteinExistence type="predicted"/>
<evidence type="ECO:0000256" key="1">
    <source>
        <dbReference type="SAM" id="Coils"/>
    </source>
</evidence>
<gene>
    <name evidence="2" type="ORF">METZ01_LOCUS32890</name>
</gene>
<sequence length="149" mass="15966">MGLLDRFSSSPDSDADPGMVSRLDKVAKLTVEHVDIPSEFRPTDLEAWLFAPAGTRVGILGDPQGDQHPEMLPELVDLVKDRFERLETALDLMEANIKLTQQQTAKLTAESISAAGGGAAAGGGTTDVIHTVGDDGEVIIKFLLELRQV</sequence>
<evidence type="ECO:0000313" key="2">
    <source>
        <dbReference type="EMBL" id="SUZ80036.1"/>
    </source>
</evidence>